<gene>
    <name evidence="2" type="ORF">SBA1_20090</name>
</gene>
<dbReference type="SUPFAM" id="SSF56601">
    <property type="entry name" value="beta-lactamase/transpeptidase-like"/>
    <property type="match status" value="1"/>
</dbReference>
<protein>
    <submittedName>
        <fullName evidence="2">Beta-lactamase</fullName>
    </submittedName>
</protein>
<evidence type="ECO:0000313" key="3">
    <source>
        <dbReference type="Proteomes" id="UP000238701"/>
    </source>
</evidence>
<accession>A0A2U3KFU3</accession>
<dbReference type="Proteomes" id="UP000238701">
    <property type="component" value="Unassembled WGS sequence"/>
</dbReference>
<sequence>MNSLHFSAGKNRIVPVLPAFLIFVFLILVVAAVAQDLPSAKPEAVGLSSERLERIGTTVQRSIDDKRIAGAVTLVVRHGKVAWFKSQGMMDREAGKAMRPDAMFRICSMSKPITSVAVMILYEEGKFLLDDPVSKYLPEFKNPKVLVKPASGEPSSISATREITIRDLLRHTSGLTYNWNGDLGAMYEKADVASGLLQYDGTIGDSVKRLAGLPLLFNPGDRFEYSLGVDVLGRLVEVVSGMPLDEFFRTRIFEPLGMKDTYFYPPENKLDRLANAYTYYPDKGLNRFPDTPIREGTFVYSADYPARGPKKLFSGGAGLVSTAMDYARFCQMMLDDGKAGNTRLLSRKSVELMTQDALGKISPDQGFGLGFGIEGIKASLSELGSPGEYNWGGFFYTGFTIDPKEQMIVIFMAQLHPTGDLALDHEVHVLAYQAISD</sequence>
<dbReference type="PANTHER" id="PTHR43283:SF3">
    <property type="entry name" value="BETA-LACTAMASE FAMILY PROTEIN (AFU_ORTHOLOGUE AFUA_5G07500)"/>
    <property type="match status" value="1"/>
</dbReference>
<dbReference type="EMBL" id="OMOD01000111">
    <property type="protein sequence ID" value="SPF38390.1"/>
    <property type="molecule type" value="Genomic_DNA"/>
</dbReference>
<proteinExistence type="predicted"/>
<evidence type="ECO:0000259" key="1">
    <source>
        <dbReference type="Pfam" id="PF00144"/>
    </source>
</evidence>
<dbReference type="InterPro" id="IPR001466">
    <property type="entry name" value="Beta-lactam-related"/>
</dbReference>
<evidence type="ECO:0000313" key="2">
    <source>
        <dbReference type="EMBL" id="SPF38390.1"/>
    </source>
</evidence>
<name>A0A2U3KFU3_9BACT</name>
<organism evidence="2 3">
    <name type="scientific">Candidatus Sulfotelmatobacter kueseliae</name>
    <dbReference type="NCBI Taxonomy" id="2042962"/>
    <lineage>
        <taxon>Bacteria</taxon>
        <taxon>Pseudomonadati</taxon>
        <taxon>Acidobacteriota</taxon>
        <taxon>Terriglobia</taxon>
        <taxon>Terriglobales</taxon>
        <taxon>Candidatus Korobacteraceae</taxon>
        <taxon>Candidatus Sulfotelmatobacter</taxon>
    </lineage>
</organism>
<reference evidence="3" key="1">
    <citation type="submission" date="2018-02" db="EMBL/GenBank/DDBJ databases">
        <authorList>
            <person name="Hausmann B."/>
        </authorList>
    </citation>
    <scope>NUCLEOTIDE SEQUENCE [LARGE SCALE GENOMIC DNA]</scope>
    <source>
        <strain evidence="3">Peat soil MAG SbA1</strain>
    </source>
</reference>
<dbReference type="PANTHER" id="PTHR43283">
    <property type="entry name" value="BETA-LACTAMASE-RELATED"/>
    <property type="match status" value="1"/>
</dbReference>
<dbReference type="Gene3D" id="3.40.710.10">
    <property type="entry name" value="DD-peptidase/beta-lactamase superfamily"/>
    <property type="match status" value="1"/>
</dbReference>
<dbReference type="AlphaFoldDB" id="A0A2U3KFU3"/>
<dbReference type="InterPro" id="IPR050789">
    <property type="entry name" value="Diverse_Enzym_Activities"/>
</dbReference>
<feature type="domain" description="Beta-lactamase-related" evidence="1">
    <location>
        <begin position="58"/>
        <end position="428"/>
    </location>
</feature>
<dbReference type="Pfam" id="PF00144">
    <property type="entry name" value="Beta-lactamase"/>
    <property type="match status" value="1"/>
</dbReference>
<dbReference type="InterPro" id="IPR012338">
    <property type="entry name" value="Beta-lactam/transpept-like"/>
</dbReference>